<dbReference type="PANTHER" id="PTHR23232">
    <property type="entry name" value="KRAB DOMAIN C2H2 ZINC FINGER"/>
    <property type="match status" value="1"/>
</dbReference>
<dbReference type="InterPro" id="IPR050169">
    <property type="entry name" value="Krueppel_C2H2_ZnF"/>
</dbReference>
<keyword evidence="5" id="KW-1185">Reference proteome</keyword>
<evidence type="ECO:0000259" key="3">
    <source>
        <dbReference type="PROSITE" id="PS50806"/>
    </source>
</evidence>
<feature type="region of interest" description="Disordered" evidence="1">
    <location>
        <begin position="113"/>
        <end position="147"/>
    </location>
</feature>
<evidence type="ECO:0000259" key="2">
    <source>
        <dbReference type="PROSITE" id="PS50805"/>
    </source>
</evidence>
<dbReference type="GO" id="GO:0006355">
    <property type="term" value="P:regulation of DNA-templated transcription"/>
    <property type="evidence" value="ECO:0007669"/>
    <property type="project" value="InterPro"/>
</dbReference>
<reference evidence="4" key="1">
    <citation type="thesis" date="2020" institute="ProQuest LLC" country="789 East Eisenhower Parkway, Ann Arbor, MI, USA">
        <title>Comparative Genomics and Chromosome Evolution.</title>
        <authorList>
            <person name="Mudd A.B."/>
        </authorList>
    </citation>
    <scope>NUCLEOTIDE SEQUENCE</scope>
    <source>
        <strain evidence="4">237g6f4</strain>
        <tissue evidence="4">Blood</tissue>
    </source>
</reference>
<dbReference type="EMBL" id="WNYA01002933">
    <property type="protein sequence ID" value="KAG8543742.1"/>
    <property type="molecule type" value="Genomic_DNA"/>
</dbReference>
<dbReference type="InterPro" id="IPR003655">
    <property type="entry name" value="aKRAB"/>
</dbReference>
<dbReference type="PROSITE" id="PS50806">
    <property type="entry name" value="KRAB_RELATED"/>
    <property type="match status" value="1"/>
</dbReference>
<feature type="compositionally biased region" description="Basic and acidic residues" evidence="1">
    <location>
        <begin position="113"/>
        <end position="126"/>
    </location>
</feature>
<dbReference type="Proteomes" id="UP000824782">
    <property type="component" value="Unassembled WGS sequence"/>
</dbReference>
<feature type="non-terminal residue" evidence="4">
    <location>
        <position position="1"/>
    </location>
</feature>
<dbReference type="InterPro" id="IPR001909">
    <property type="entry name" value="KRAB"/>
</dbReference>
<evidence type="ECO:0000256" key="1">
    <source>
        <dbReference type="SAM" id="MobiDB-lite"/>
    </source>
</evidence>
<proteinExistence type="predicted"/>
<evidence type="ECO:0008006" key="6">
    <source>
        <dbReference type="Google" id="ProtNLM"/>
    </source>
</evidence>
<protein>
    <recommendedName>
        <fullName evidence="6">KRAB domain-containing protein</fullName>
    </recommendedName>
</protein>
<dbReference type="Gene3D" id="6.10.140.140">
    <property type="match status" value="1"/>
</dbReference>
<dbReference type="PANTHER" id="PTHR23232:SF164">
    <property type="entry name" value="ZINC FINGER PROTEIN 30 ISOFORM X1"/>
    <property type="match status" value="1"/>
</dbReference>
<evidence type="ECO:0000313" key="4">
    <source>
        <dbReference type="EMBL" id="KAG8543742.1"/>
    </source>
</evidence>
<dbReference type="AlphaFoldDB" id="A0AAV6Z3T6"/>
<sequence>PIIFCPFSPPRVCSASSWLRPRYDSPLLRFSPRFRAVVGDREPRSMERPLLSESLAQVTFDDAAIYFSEEQWQNLEDVQKKIYKDLIKEIYETMLALGYRIPKPEIVSRIERGEEPCVDPCKKPKLQESQPEGAPDGSKGDGTLYFI</sequence>
<dbReference type="SUPFAM" id="SSF109640">
    <property type="entry name" value="KRAB domain (Kruppel-associated box)"/>
    <property type="match status" value="1"/>
</dbReference>
<dbReference type="SMART" id="SM00349">
    <property type="entry name" value="KRAB"/>
    <property type="match status" value="1"/>
</dbReference>
<dbReference type="PROSITE" id="PS50805">
    <property type="entry name" value="KRAB"/>
    <property type="match status" value="1"/>
</dbReference>
<comment type="caution">
    <text evidence="4">The sequence shown here is derived from an EMBL/GenBank/DDBJ whole genome shotgun (WGS) entry which is preliminary data.</text>
</comment>
<gene>
    <name evidence="4" type="ORF">GDO81_023779</name>
</gene>
<organism evidence="4 5">
    <name type="scientific">Engystomops pustulosus</name>
    <name type="common">Tungara frog</name>
    <name type="synonym">Physalaemus pustulosus</name>
    <dbReference type="NCBI Taxonomy" id="76066"/>
    <lineage>
        <taxon>Eukaryota</taxon>
        <taxon>Metazoa</taxon>
        <taxon>Chordata</taxon>
        <taxon>Craniata</taxon>
        <taxon>Vertebrata</taxon>
        <taxon>Euteleostomi</taxon>
        <taxon>Amphibia</taxon>
        <taxon>Batrachia</taxon>
        <taxon>Anura</taxon>
        <taxon>Neobatrachia</taxon>
        <taxon>Hyloidea</taxon>
        <taxon>Leptodactylidae</taxon>
        <taxon>Leiuperinae</taxon>
        <taxon>Engystomops</taxon>
    </lineage>
</organism>
<dbReference type="CDD" id="cd07765">
    <property type="entry name" value="KRAB_A-box"/>
    <property type="match status" value="1"/>
</dbReference>
<name>A0AAV6Z3T6_ENGPU</name>
<accession>A0AAV6Z3T6</accession>
<dbReference type="Pfam" id="PF01352">
    <property type="entry name" value="KRAB"/>
    <property type="match status" value="1"/>
</dbReference>
<feature type="domain" description="KRAB-related" evidence="3">
    <location>
        <begin position="55"/>
        <end position="119"/>
    </location>
</feature>
<evidence type="ECO:0000313" key="5">
    <source>
        <dbReference type="Proteomes" id="UP000824782"/>
    </source>
</evidence>
<feature type="domain" description="KRAB" evidence="2">
    <location>
        <begin position="58"/>
        <end position="129"/>
    </location>
</feature>
<dbReference type="InterPro" id="IPR036051">
    <property type="entry name" value="KRAB_dom_sf"/>
</dbReference>